<sequence length="67" mass="7303">MNEIKLKVTTEEANVILASLGNMPFAKVYGLVAKIQEQARSQLGQDAGREDASNEKPNADAKIEDDK</sequence>
<dbReference type="AlphaFoldDB" id="A0A450VVC9"/>
<protein>
    <submittedName>
        <fullName evidence="2">Uncharacterized protein</fullName>
    </submittedName>
</protein>
<name>A0A450VVC9_9GAMM</name>
<feature type="region of interest" description="Disordered" evidence="1">
    <location>
        <begin position="40"/>
        <end position="67"/>
    </location>
</feature>
<proteinExistence type="predicted"/>
<reference evidence="2" key="1">
    <citation type="submission" date="2019-02" db="EMBL/GenBank/DDBJ databases">
        <authorList>
            <person name="Gruber-Vodicka R. H."/>
            <person name="Seah K. B. B."/>
        </authorList>
    </citation>
    <scope>NUCLEOTIDE SEQUENCE</scope>
    <source>
        <strain evidence="2">BECK_S313</strain>
    </source>
</reference>
<dbReference type="EMBL" id="CAADFK010000004">
    <property type="protein sequence ID" value="VFK08734.1"/>
    <property type="molecule type" value="Genomic_DNA"/>
</dbReference>
<organism evidence="2">
    <name type="scientific">Candidatus Kentrum sp. LPFa</name>
    <dbReference type="NCBI Taxonomy" id="2126335"/>
    <lineage>
        <taxon>Bacteria</taxon>
        <taxon>Pseudomonadati</taxon>
        <taxon>Pseudomonadota</taxon>
        <taxon>Gammaproteobacteria</taxon>
        <taxon>Candidatus Kentrum</taxon>
    </lineage>
</organism>
<accession>A0A450VVC9</accession>
<gene>
    <name evidence="2" type="ORF">BECKLPF1236B_GA0070989_100415</name>
</gene>
<evidence type="ECO:0000313" key="2">
    <source>
        <dbReference type="EMBL" id="VFK08734.1"/>
    </source>
</evidence>
<evidence type="ECO:0000256" key="1">
    <source>
        <dbReference type="SAM" id="MobiDB-lite"/>
    </source>
</evidence>
<feature type="compositionally biased region" description="Basic and acidic residues" evidence="1">
    <location>
        <begin position="47"/>
        <end position="67"/>
    </location>
</feature>